<dbReference type="Proteomes" id="UP000814243">
    <property type="component" value="Unassembled WGS sequence"/>
</dbReference>
<reference evidence="1" key="1">
    <citation type="journal article" date="2021" name="G3 (Bethesda)">
        <title>Genome and transcriptome analysis of the beet armyworm Spodoptera exigua reveals targets for pest control. .</title>
        <authorList>
            <person name="Simon S."/>
            <person name="Breeschoten T."/>
            <person name="Jansen H.J."/>
            <person name="Dirks R.P."/>
            <person name="Schranz M.E."/>
            <person name="Ros V.I.D."/>
        </authorList>
    </citation>
    <scope>NUCLEOTIDE SEQUENCE</scope>
    <source>
        <strain evidence="1">TB_SE_WUR_2020</strain>
    </source>
</reference>
<evidence type="ECO:0000313" key="1">
    <source>
        <dbReference type="EMBL" id="KAH9642091.1"/>
    </source>
</evidence>
<dbReference type="EMBL" id="JACEFF010000201">
    <property type="protein sequence ID" value="KAH9642091.1"/>
    <property type="molecule type" value="Genomic_DNA"/>
</dbReference>
<organism evidence="1 2">
    <name type="scientific">Spodoptera exigua</name>
    <name type="common">Beet armyworm</name>
    <name type="synonym">Noctua fulgens</name>
    <dbReference type="NCBI Taxonomy" id="7107"/>
    <lineage>
        <taxon>Eukaryota</taxon>
        <taxon>Metazoa</taxon>
        <taxon>Ecdysozoa</taxon>
        <taxon>Arthropoda</taxon>
        <taxon>Hexapoda</taxon>
        <taxon>Insecta</taxon>
        <taxon>Pterygota</taxon>
        <taxon>Neoptera</taxon>
        <taxon>Endopterygota</taxon>
        <taxon>Lepidoptera</taxon>
        <taxon>Glossata</taxon>
        <taxon>Ditrysia</taxon>
        <taxon>Noctuoidea</taxon>
        <taxon>Noctuidae</taxon>
        <taxon>Amphipyrinae</taxon>
        <taxon>Spodoptera</taxon>
    </lineage>
</organism>
<gene>
    <name evidence="1" type="ORF">HF086_007211</name>
</gene>
<protein>
    <submittedName>
        <fullName evidence="1">Uncharacterized protein</fullName>
    </submittedName>
</protein>
<accession>A0A922SLP5</accession>
<proteinExistence type="predicted"/>
<evidence type="ECO:0000313" key="2">
    <source>
        <dbReference type="Proteomes" id="UP000814243"/>
    </source>
</evidence>
<name>A0A922SLP5_SPOEX</name>
<sequence length="87" mass="9819">MWRSGYVSRYVPGQKEVDKLRDITDHELKTKTYGAAPDEPLLGNYFSLPRRPDAMDRITLDSSLATVSNFTISLAQLMALTLVEVLM</sequence>
<comment type="caution">
    <text evidence="1">The sequence shown here is derived from an EMBL/GenBank/DDBJ whole genome shotgun (WGS) entry which is preliminary data.</text>
</comment>
<dbReference type="AlphaFoldDB" id="A0A922SLP5"/>